<dbReference type="EMBL" id="NAJO01000001">
    <property type="protein sequence ID" value="OQO14924.1"/>
    <property type="molecule type" value="Genomic_DNA"/>
</dbReference>
<feature type="domain" description="CENP-V/GFA" evidence="5">
    <location>
        <begin position="5"/>
        <end position="121"/>
    </location>
</feature>
<protein>
    <recommendedName>
        <fullName evidence="5">CENP-V/GFA domain-containing protein</fullName>
    </recommendedName>
</protein>
<dbReference type="GO" id="GO:0016846">
    <property type="term" value="F:carbon-sulfur lyase activity"/>
    <property type="evidence" value="ECO:0007669"/>
    <property type="project" value="InterPro"/>
</dbReference>
<organism evidence="6 7">
    <name type="scientific">Cryoendolithus antarcticus</name>
    <dbReference type="NCBI Taxonomy" id="1507870"/>
    <lineage>
        <taxon>Eukaryota</taxon>
        <taxon>Fungi</taxon>
        <taxon>Dikarya</taxon>
        <taxon>Ascomycota</taxon>
        <taxon>Pezizomycotina</taxon>
        <taxon>Dothideomycetes</taxon>
        <taxon>Dothideomycetidae</taxon>
        <taxon>Cladosporiales</taxon>
        <taxon>Cladosporiaceae</taxon>
        <taxon>Cryoendolithus</taxon>
    </lineage>
</organism>
<evidence type="ECO:0000259" key="5">
    <source>
        <dbReference type="PROSITE" id="PS51891"/>
    </source>
</evidence>
<dbReference type="InParanoid" id="A0A1V8TUE2"/>
<evidence type="ECO:0000256" key="3">
    <source>
        <dbReference type="ARBA" id="ARBA00022833"/>
    </source>
</evidence>
<dbReference type="SUPFAM" id="SSF51316">
    <property type="entry name" value="Mss4-like"/>
    <property type="match status" value="1"/>
</dbReference>
<dbReference type="OrthoDB" id="1601230at2759"/>
<name>A0A1V8TUE2_9PEZI</name>
<keyword evidence="2" id="KW-0479">Metal-binding</keyword>
<comment type="similarity">
    <text evidence="1">Belongs to the Gfa family.</text>
</comment>
<evidence type="ECO:0000256" key="2">
    <source>
        <dbReference type="ARBA" id="ARBA00022723"/>
    </source>
</evidence>
<dbReference type="GO" id="GO:0046872">
    <property type="term" value="F:metal ion binding"/>
    <property type="evidence" value="ECO:0007669"/>
    <property type="project" value="UniProtKB-KW"/>
</dbReference>
<keyword evidence="7" id="KW-1185">Reference proteome</keyword>
<dbReference type="PANTHER" id="PTHR33337:SF30">
    <property type="entry name" value="DUF636 DOMAIN PROTEIN (AFU_ORTHOLOGUE AFUA_1G03180)"/>
    <property type="match status" value="1"/>
</dbReference>
<dbReference type="InterPro" id="IPR006913">
    <property type="entry name" value="CENP-V/GFA"/>
</dbReference>
<dbReference type="PROSITE" id="PS51891">
    <property type="entry name" value="CENP_V_GFA"/>
    <property type="match status" value="1"/>
</dbReference>
<accession>A0A1V8TUE2</accession>
<evidence type="ECO:0000256" key="4">
    <source>
        <dbReference type="ARBA" id="ARBA00023239"/>
    </source>
</evidence>
<dbReference type="Gene3D" id="3.90.1590.10">
    <property type="entry name" value="glutathione-dependent formaldehyde- activating enzyme (gfa)"/>
    <property type="match status" value="1"/>
</dbReference>
<sequence length="141" mass="15656">MSKTYDAKCHCGHHQWQWTLEADKQAHILCHCDTCKILSGSVYTLNQIVPKSALKITAGGEPSKYSYKGDSGNSVDCYYCPHCTTHIYHHQQVMGPDTIIARTGIPAEARKSFPVGAEIYGKAKLSWEPEIAQTFETLPPS</sequence>
<evidence type="ECO:0000313" key="6">
    <source>
        <dbReference type="EMBL" id="OQO14924.1"/>
    </source>
</evidence>
<dbReference type="InterPro" id="IPR011057">
    <property type="entry name" value="Mss4-like_sf"/>
</dbReference>
<evidence type="ECO:0000256" key="1">
    <source>
        <dbReference type="ARBA" id="ARBA00005495"/>
    </source>
</evidence>
<reference evidence="7" key="1">
    <citation type="submission" date="2017-03" db="EMBL/GenBank/DDBJ databases">
        <title>Genomes of endolithic fungi from Antarctica.</title>
        <authorList>
            <person name="Coleine C."/>
            <person name="Masonjones S."/>
            <person name="Stajich J.E."/>
        </authorList>
    </citation>
    <scope>NUCLEOTIDE SEQUENCE [LARGE SCALE GENOMIC DNA]</scope>
    <source>
        <strain evidence="7">CCFEE 5527</strain>
    </source>
</reference>
<dbReference type="STRING" id="1507870.A0A1V8TUE2"/>
<proteinExistence type="inferred from homology"/>
<dbReference type="AlphaFoldDB" id="A0A1V8TUE2"/>
<dbReference type="PANTHER" id="PTHR33337">
    <property type="entry name" value="GFA DOMAIN-CONTAINING PROTEIN"/>
    <property type="match status" value="1"/>
</dbReference>
<dbReference type="Proteomes" id="UP000192596">
    <property type="component" value="Unassembled WGS sequence"/>
</dbReference>
<evidence type="ECO:0000313" key="7">
    <source>
        <dbReference type="Proteomes" id="UP000192596"/>
    </source>
</evidence>
<dbReference type="Pfam" id="PF04828">
    <property type="entry name" value="GFA"/>
    <property type="match status" value="1"/>
</dbReference>
<keyword evidence="3" id="KW-0862">Zinc</keyword>
<keyword evidence="4" id="KW-0456">Lyase</keyword>
<comment type="caution">
    <text evidence="6">The sequence shown here is derived from an EMBL/GenBank/DDBJ whole genome shotgun (WGS) entry which is preliminary data.</text>
</comment>
<gene>
    <name evidence="6" type="ORF">B0A48_00306</name>
</gene>